<dbReference type="AlphaFoldDB" id="A0A515DAW2"/>
<dbReference type="EMBL" id="CP035503">
    <property type="protein sequence ID" value="QDL37539.1"/>
    <property type="molecule type" value="Genomic_DNA"/>
</dbReference>
<dbReference type="Proteomes" id="UP000316798">
    <property type="component" value="Chromosome"/>
</dbReference>
<accession>A0A515DAW2</accession>
<feature type="signal peptide" evidence="1">
    <location>
        <begin position="1"/>
        <end position="33"/>
    </location>
</feature>
<dbReference type="NCBIfam" id="TIGR03016">
    <property type="entry name" value="pepcterm_hypo_1"/>
    <property type="match status" value="1"/>
</dbReference>
<sequence length="518" mass="55450">MMRSSRSLWTLRMTAQSVPLAVGLVMASTAAYAQESGSDSGPIRTLSIVPRVSITETLTNNVGLSSVDPQSDLVSEISPGIRIDSQGRRLKGYLDYSLDKITYAQNSSSNQYQRALNAAGTLEAIDNWAYIDFSGSISRQAISAFGTPSISNTSINTNQTEVSSYRISPYVRGRLGDLASYEARYSRAITNSDAGGFGNVSSTEGSAKISGDSAIRGLGWMADASQQKFDYSASLPVQADRFTVGPSYTVTPQLRVSANVGRERNNYTTADMQSYGNSGFAVNWTPSELTTLSASLEHRSFGSSHNLSFEHRTGRTAWKFTDSKDILQTPNQLGVVSLGSIYDLLYGQFASIEPNPAARAQLVNAFLQANGLSPNATAVSSVLTSAVSLQHSQNLSFALLGVRDTITFMATRIESSPIDTSSTVSNALTNSLFFNQRGLSVNYTHRLTPDYSLGILASQQNTSGLSSVQGTKLRLLNLNVTGRVGKQTTASVGVRRAVSSGGAPYTETAAFGTLIMQF</sequence>
<keyword evidence="3" id="KW-1185">Reference proteome</keyword>
<feature type="chain" id="PRO_5022222681" evidence="1">
    <location>
        <begin position="34"/>
        <end position="518"/>
    </location>
</feature>
<dbReference type="InterPro" id="IPR017467">
    <property type="entry name" value="CHP03016_PEP-CTERM"/>
</dbReference>
<dbReference type="KEGG" id="rhf:EUB48_09860"/>
<evidence type="ECO:0000313" key="3">
    <source>
        <dbReference type="Proteomes" id="UP000316798"/>
    </source>
</evidence>
<keyword evidence="1" id="KW-0732">Signal</keyword>
<protein>
    <submittedName>
        <fullName evidence="2">TIGR03016 family PEP-CTERM system-associated outer membrane protein</fullName>
    </submittedName>
</protein>
<evidence type="ECO:0000313" key="2">
    <source>
        <dbReference type="EMBL" id="QDL37539.1"/>
    </source>
</evidence>
<organism evidence="2 3">
    <name type="scientific">Rhodoferax sediminis</name>
    <dbReference type="NCBI Taxonomy" id="2509614"/>
    <lineage>
        <taxon>Bacteria</taxon>
        <taxon>Pseudomonadati</taxon>
        <taxon>Pseudomonadota</taxon>
        <taxon>Betaproteobacteria</taxon>
        <taxon>Burkholderiales</taxon>
        <taxon>Comamonadaceae</taxon>
        <taxon>Rhodoferax</taxon>
    </lineage>
</organism>
<gene>
    <name evidence="2" type="ORF">EUB48_09860</name>
</gene>
<name>A0A515DAW2_9BURK</name>
<proteinExistence type="predicted"/>
<evidence type="ECO:0000256" key="1">
    <source>
        <dbReference type="SAM" id="SignalP"/>
    </source>
</evidence>
<reference evidence="2 3" key="1">
    <citation type="submission" date="2019-01" db="EMBL/GenBank/DDBJ databases">
        <title>Genomic insights into a novel species Rhodoferax sp.</title>
        <authorList>
            <person name="Jin L."/>
        </authorList>
    </citation>
    <scope>NUCLEOTIDE SEQUENCE [LARGE SCALE GENOMIC DNA]</scope>
    <source>
        <strain evidence="2 3">CHu59-6-5</strain>
    </source>
</reference>
<dbReference type="OrthoDB" id="8522878at2"/>